<feature type="compositionally biased region" description="Polar residues" evidence="1">
    <location>
        <begin position="576"/>
        <end position="600"/>
    </location>
</feature>
<feature type="compositionally biased region" description="Low complexity" evidence="1">
    <location>
        <begin position="541"/>
        <end position="575"/>
    </location>
</feature>
<proteinExistence type="predicted"/>
<organism evidence="2 3">
    <name type="scientific">Piloderma croceum (strain F 1598)</name>
    <dbReference type="NCBI Taxonomy" id="765440"/>
    <lineage>
        <taxon>Eukaryota</taxon>
        <taxon>Fungi</taxon>
        <taxon>Dikarya</taxon>
        <taxon>Basidiomycota</taxon>
        <taxon>Agaricomycotina</taxon>
        <taxon>Agaricomycetes</taxon>
        <taxon>Agaricomycetidae</taxon>
        <taxon>Atheliales</taxon>
        <taxon>Atheliaceae</taxon>
        <taxon>Piloderma</taxon>
    </lineage>
</organism>
<feature type="compositionally biased region" description="Polar residues" evidence="1">
    <location>
        <begin position="752"/>
        <end position="765"/>
    </location>
</feature>
<feature type="region of interest" description="Disordered" evidence="1">
    <location>
        <begin position="102"/>
        <end position="160"/>
    </location>
</feature>
<evidence type="ECO:0000256" key="1">
    <source>
        <dbReference type="SAM" id="MobiDB-lite"/>
    </source>
</evidence>
<feature type="region of interest" description="Disordered" evidence="1">
    <location>
        <begin position="455"/>
        <end position="483"/>
    </location>
</feature>
<feature type="compositionally biased region" description="Basic and acidic residues" evidence="1">
    <location>
        <begin position="511"/>
        <end position="521"/>
    </location>
</feature>
<feature type="compositionally biased region" description="Basic and acidic residues" evidence="1">
    <location>
        <begin position="102"/>
        <end position="123"/>
    </location>
</feature>
<feature type="region of interest" description="Disordered" evidence="1">
    <location>
        <begin position="498"/>
        <end position="614"/>
    </location>
</feature>
<accession>A0A0C3CMJ1</accession>
<dbReference type="EMBL" id="KN832972">
    <property type="protein sequence ID" value="KIM90887.1"/>
    <property type="molecule type" value="Genomic_DNA"/>
</dbReference>
<evidence type="ECO:0000313" key="2">
    <source>
        <dbReference type="EMBL" id="KIM90887.1"/>
    </source>
</evidence>
<feature type="compositionally biased region" description="Basic and acidic residues" evidence="1">
    <location>
        <begin position="723"/>
        <end position="736"/>
    </location>
</feature>
<evidence type="ECO:0000313" key="3">
    <source>
        <dbReference type="Proteomes" id="UP000054166"/>
    </source>
</evidence>
<dbReference type="Proteomes" id="UP000054166">
    <property type="component" value="Unassembled WGS sequence"/>
</dbReference>
<dbReference type="OrthoDB" id="3270600at2759"/>
<feature type="region of interest" description="Disordered" evidence="1">
    <location>
        <begin position="1"/>
        <end position="81"/>
    </location>
</feature>
<feature type="compositionally biased region" description="Acidic residues" evidence="1">
    <location>
        <begin position="138"/>
        <end position="155"/>
    </location>
</feature>
<protein>
    <submittedName>
        <fullName evidence="2">Uncharacterized protein</fullName>
    </submittedName>
</protein>
<dbReference type="AlphaFoldDB" id="A0A0C3CMJ1"/>
<reference evidence="3" key="2">
    <citation type="submission" date="2015-01" db="EMBL/GenBank/DDBJ databases">
        <title>Evolutionary Origins and Diversification of the Mycorrhizal Mutualists.</title>
        <authorList>
            <consortium name="DOE Joint Genome Institute"/>
            <consortium name="Mycorrhizal Genomics Consortium"/>
            <person name="Kohler A."/>
            <person name="Kuo A."/>
            <person name="Nagy L.G."/>
            <person name="Floudas D."/>
            <person name="Copeland A."/>
            <person name="Barry K.W."/>
            <person name="Cichocki N."/>
            <person name="Veneault-Fourrey C."/>
            <person name="LaButti K."/>
            <person name="Lindquist E.A."/>
            <person name="Lipzen A."/>
            <person name="Lundell T."/>
            <person name="Morin E."/>
            <person name="Murat C."/>
            <person name="Riley R."/>
            <person name="Ohm R."/>
            <person name="Sun H."/>
            <person name="Tunlid A."/>
            <person name="Henrissat B."/>
            <person name="Grigoriev I.V."/>
            <person name="Hibbett D.S."/>
            <person name="Martin F."/>
        </authorList>
    </citation>
    <scope>NUCLEOTIDE SEQUENCE [LARGE SCALE GENOMIC DNA]</scope>
    <source>
        <strain evidence="3">F 1598</strain>
    </source>
</reference>
<dbReference type="STRING" id="765440.A0A0C3CMJ1"/>
<feature type="compositionally biased region" description="Low complexity" evidence="1">
    <location>
        <begin position="691"/>
        <end position="700"/>
    </location>
</feature>
<gene>
    <name evidence="2" type="ORF">PILCRDRAFT_811385</name>
</gene>
<feature type="region of interest" description="Disordered" evidence="1">
    <location>
        <begin position="337"/>
        <end position="391"/>
    </location>
</feature>
<feature type="compositionally biased region" description="Polar residues" evidence="1">
    <location>
        <begin position="45"/>
        <end position="54"/>
    </location>
</feature>
<name>A0A0C3CMJ1_PILCF</name>
<feature type="compositionally biased region" description="Low complexity" evidence="1">
    <location>
        <begin position="60"/>
        <end position="75"/>
    </location>
</feature>
<dbReference type="HOGENOM" id="CLU_016661_0_0_1"/>
<feature type="region of interest" description="Disordered" evidence="1">
    <location>
        <begin position="649"/>
        <end position="782"/>
    </location>
</feature>
<keyword evidence="3" id="KW-1185">Reference proteome</keyword>
<sequence length="782" mass="87315">MRGISSMFGAKRSDKPLAPPTYDSQPHRGPQPNTKKPSRIFGSISRKTMVNTRLTIGDHSQSSSSSSSGTNSQNTAVDDEGLVRSNSKVAWVPWLGRKKSDIAKKPSIHREQWDLPRPGRESRPPPILRVPPGGQLTDETEDESSSESEEDESEDAPALANTILAVTPLTLAKCRTNLRAMIANSLQPPFSPPPLLHVSGQPIFPRSCNPRRSLYVQETMESRMHKARVLRRLDHQQITQGQELSIISFGMRPPPTKRPSLQLDDETVSATFVVRTYSQGLQKWALRPCFEDRVAVWTLEERTGNVLHTRVTGTSFGVAALEISEAVDVLAGAISEESDLEAPSTKPNSSLLTAPQARNAPCLPSPLRMEHSPPPSISSSGVPKSDSRTMPAVPTVKRGVRFAEDDKEDQIPLSYVLRIKKRREDKARFLQEERERRVFEEDRARQDEERLRREAERREWEKEKQAWEKEKKAIDEERRQRQYAEEVVAARIRREASRSGLYALPSAQETQLRETKPERLTLDVPRIPRKQASEPVVATWGSGSPYTSSPGSSNPPSANGGSPSASGFFSSRPPSINSANTTLSSAEDLQQQRKNTSKRSSLGLDHPLRQARDRTSQSYYPAWSNNYLVPPVSPMPGYHMNMPLLPPTPPFMMEQNRSHSSKSRSKSRSSSPHQTLAVSHSNSSTERHSSTQRSNTSSTRPELQRHRRGSSDDALADVQRPSLPDRRSGSAADIHRRSNPRHSQQPHPPVASRSQNMWATPTSQHGDSRGRLPSNRRQSVIT</sequence>
<dbReference type="InParanoid" id="A0A0C3CMJ1"/>
<reference evidence="2 3" key="1">
    <citation type="submission" date="2014-04" db="EMBL/GenBank/DDBJ databases">
        <authorList>
            <consortium name="DOE Joint Genome Institute"/>
            <person name="Kuo A."/>
            <person name="Tarkka M."/>
            <person name="Buscot F."/>
            <person name="Kohler A."/>
            <person name="Nagy L.G."/>
            <person name="Floudas D."/>
            <person name="Copeland A."/>
            <person name="Barry K.W."/>
            <person name="Cichocki N."/>
            <person name="Veneault-Fourrey C."/>
            <person name="LaButti K."/>
            <person name="Lindquist E.A."/>
            <person name="Lipzen A."/>
            <person name="Lundell T."/>
            <person name="Morin E."/>
            <person name="Murat C."/>
            <person name="Sun H."/>
            <person name="Tunlid A."/>
            <person name="Henrissat B."/>
            <person name="Grigoriev I.V."/>
            <person name="Hibbett D.S."/>
            <person name="Martin F."/>
            <person name="Nordberg H.P."/>
            <person name="Cantor M.N."/>
            <person name="Hua S.X."/>
        </authorList>
    </citation>
    <scope>NUCLEOTIDE SEQUENCE [LARGE SCALE GENOMIC DNA]</scope>
    <source>
        <strain evidence="2 3">F 1598</strain>
    </source>
</reference>